<feature type="region of interest" description="Disordered" evidence="1">
    <location>
        <begin position="53"/>
        <end position="89"/>
    </location>
</feature>
<dbReference type="InterPro" id="IPR024867">
    <property type="entry name" value="NFRKB"/>
</dbReference>
<dbReference type="AlphaFoldDB" id="A0A915DMI3"/>
<dbReference type="Proteomes" id="UP000887574">
    <property type="component" value="Unplaced"/>
</dbReference>
<sequence>MHRRISLESGDNIKKTVGITTINNVCVEQATNGQGNTSLTYCYQLGQTANPAKAKHARTKSEQSTQKASLDARNVQSSASSSNTSTSFNLRPMLPSSRLCLGGEMVEVPDILINDETLFRNVMKKSAFWSLSEPARQRLRRFLPLPISSREEEDKVLDCAFTNNESFCFGSPISKVFLKIKTGYFSAPHAADQVQLRDHRRVLYDHYIRHYYMNLLKKLLIGRQIILESASKLSSVEKVEINPTNYCSKKRLMGAKALQKRANIRAKKMIKDCEDRVEGGITSSEDEEDTCSSQMLLAPGAESTLYSKKFSDLDLHQPIKMKDVKDLLKEYHQLRETEPDCPSLDISDITLEEVYDRVGISFQSERNFAIFVNKNRSKELENTVPTTPGSQAESLLL</sequence>
<accession>A0A915DMI3</accession>
<evidence type="ECO:0000313" key="2">
    <source>
        <dbReference type="Proteomes" id="UP000887574"/>
    </source>
</evidence>
<name>A0A915DMI3_9BILA</name>
<evidence type="ECO:0000256" key="1">
    <source>
        <dbReference type="SAM" id="MobiDB-lite"/>
    </source>
</evidence>
<dbReference type="WBParaSite" id="jg21044">
    <property type="protein sequence ID" value="jg21044"/>
    <property type="gene ID" value="jg21044"/>
</dbReference>
<dbReference type="PANTHER" id="PTHR13052:SF3">
    <property type="entry name" value="NUCLEAR FACTOR RELATED TO KAPPA-B-BINDING PROTEIN"/>
    <property type="match status" value="1"/>
</dbReference>
<dbReference type="GO" id="GO:0002020">
    <property type="term" value="F:protease binding"/>
    <property type="evidence" value="ECO:0007669"/>
    <property type="project" value="TreeGrafter"/>
</dbReference>
<dbReference type="GO" id="GO:0031011">
    <property type="term" value="C:Ino80 complex"/>
    <property type="evidence" value="ECO:0007669"/>
    <property type="project" value="InterPro"/>
</dbReference>
<proteinExistence type="predicted"/>
<reference evidence="3" key="1">
    <citation type="submission" date="2022-11" db="UniProtKB">
        <authorList>
            <consortium name="WormBaseParasite"/>
        </authorList>
    </citation>
    <scope>IDENTIFICATION</scope>
</reference>
<protein>
    <submittedName>
        <fullName evidence="3">Uncharacterized protein</fullName>
    </submittedName>
</protein>
<feature type="compositionally biased region" description="Low complexity" evidence="1">
    <location>
        <begin position="77"/>
        <end position="87"/>
    </location>
</feature>
<organism evidence="2 3">
    <name type="scientific">Ditylenchus dipsaci</name>
    <dbReference type="NCBI Taxonomy" id="166011"/>
    <lineage>
        <taxon>Eukaryota</taxon>
        <taxon>Metazoa</taxon>
        <taxon>Ecdysozoa</taxon>
        <taxon>Nematoda</taxon>
        <taxon>Chromadorea</taxon>
        <taxon>Rhabditida</taxon>
        <taxon>Tylenchina</taxon>
        <taxon>Tylenchomorpha</taxon>
        <taxon>Sphaerularioidea</taxon>
        <taxon>Anguinidae</taxon>
        <taxon>Anguininae</taxon>
        <taxon>Ditylenchus</taxon>
    </lineage>
</organism>
<keyword evidence="2" id="KW-1185">Reference proteome</keyword>
<dbReference type="PANTHER" id="PTHR13052">
    <property type="entry name" value="NFRKB-RELATED"/>
    <property type="match status" value="1"/>
</dbReference>
<evidence type="ECO:0000313" key="3">
    <source>
        <dbReference type="WBParaSite" id="jg21044"/>
    </source>
</evidence>